<evidence type="ECO:0000256" key="3">
    <source>
        <dbReference type="ARBA" id="ARBA00022527"/>
    </source>
</evidence>
<evidence type="ECO:0000256" key="2">
    <source>
        <dbReference type="ARBA" id="ARBA00022475"/>
    </source>
</evidence>
<dbReference type="SUPFAM" id="SSF54106">
    <property type="entry name" value="LysM domain"/>
    <property type="match status" value="1"/>
</dbReference>
<dbReference type="AlphaFoldDB" id="A0AAD8NVK5"/>
<feature type="domain" description="LysM" evidence="18">
    <location>
        <begin position="155"/>
        <end position="199"/>
    </location>
</feature>
<dbReference type="InterPro" id="IPR001245">
    <property type="entry name" value="Ser-Thr/Tyr_kinase_cat_dom"/>
</dbReference>
<evidence type="ECO:0000256" key="10">
    <source>
        <dbReference type="ARBA" id="ARBA00022989"/>
    </source>
</evidence>
<dbReference type="PROSITE" id="PS00108">
    <property type="entry name" value="PROTEIN_KINASE_ST"/>
    <property type="match status" value="1"/>
</dbReference>
<evidence type="ECO:0000256" key="11">
    <source>
        <dbReference type="ARBA" id="ARBA00023136"/>
    </source>
</evidence>
<dbReference type="FunFam" id="3.30.200.20:FF:000526">
    <property type="entry name" value="Kinase family protein"/>
    <property type="match status" value="1"/>
</dbReference>
<dbReference type="InterPro" id="IPR008271">
    <property type="entry name" value="Ser/Thr_kinase_AS"/>
</dbReference>
<gene>
    <name evidence="19" type="ORF">QVD17_25644</name>
</gene>
<dbReference type="EMBL" id="JAUHHV010000006">
    <property type="protein sequence ID" value="KAK1422494.1"/>
    <property type="molecule type" value="Genomic_DNA"/>
</dbReference>
<evidence type="ECO:0008006" key="21">
    <source>
        <dbReference type="Google" id="ProtNLM"/>
    </source>
</evidence>
<dbReference type="SUPFAM" id="SSF56112">
    <property type="entry name" value="Protein kinase-like (PK-like)"/>
    <property type="match status" value="1"/>
</dbReference>
<protein>
    <recommendedName>
        <fullName evidence="21">LysM domain receptor-like kinase 3</fullName>
    </recommendedName>
</protein>
<dbReference type="GO" id="GO:0045087">
    <property type="term" value="P:innate immune response"/>
    <property type="evidence" value="ECO:0007669"/>
    <property type="project" value="InterPro"/>
</dbReference>
<evidence type="ECO:0000256" key="4">
    <source>
        <dbReference type="ARBA" id="ARBA00022679"/>
    </source>
</evidence>
<dbReference type="PROSITE" id="PS51782">
    <property type="entry name" value="LYSM"/>
    <property type="match status" value="1"/>
</dbReference>
<keyword evidence="4" id="KW-0808">Transferase</keyword>
<evidence type="ECO:0000256" key="14">
    <source>
        <dbReference type="SAM" id="MobiDB-lite"/>
    </source>
</evidence>
<keyword evidence="10 15" id="KW-1133">Transmembrane helix</keyword>
<evidence type="ECO:0000256" key="16">
    <source>
        <dbReference type="SAM" id="SignalP"/>
    </source>
</evidence>
<feature type="domain" description="Protein kinase" evidence="17">
    <location>
        <begin position="355"/>
        <end position="642"/>
    </location>
</feature>
<feature type="binding site" evidence="13">
    <location>
        <position position="382"/>
    </location>
    <ligand>
        <name>ATP</name>
        <dbReference type="ChEBI" id="CHEBI:30616"/>
    </ligand>
</feature>
<dbReference type="SMART" id="SM00220">
    <property type="entry name" value="S_TKc"/>
    <property type="match status" value="1"/>
</dbReference>
<evidence type="ECO:0000256" key="8">
    <source>
        <dbReference type="ARBA" id="ARBA00022777"/>
    </source>
</evidence>
<dbReference type="GO" id="GO:0019199">
    <property type="term" value="F:transmembrane receptor protein kinase activity"/>
    <property type="evidence" value="ECO:0007669"/>
    <property type="project" value="InterPro"/>
</dbReference>
<comment type="caution">
    <text evidence="19">The sequence shown here is derived from an EMBL/GenBank/DDBJ whole genome shotgun (WGS) entry which is preliminary data.</text>
</comment>
<evidence type="ECO:0000256" key="13">
    <source>
        <dbReference type="PROSITE-ProRule" id="PRU10141"/>
    </source>
</evidence>
<dbReference type="Gene3D" id="3.30.200.20">
    <property type="entry name" value="Phosphorylase Kinase, domain 1"/>
    <property type="match status" value="1"/>
</dbReference>
<evidence type="ECO:0000256" key="5">
    <source>
        <dbReference type="ARBA" id="ARBA00022692"/>
    </source>
</evidence>
<dbReference type="CDD" id="cd14066">
    <property type="entry name" value="STKc_IRAK"/>
    <property type="match status" value="1"/>
</dbReference>
<feature type="chain" id="PRO_5041917965" description="LysM domain receptor-like kinase 3" evidence="16">
    <location>
        <begin position="27"/>
        <end position="665"/>
    </location>
</feature>
<dbReference type="PROSITE" id="PS00107">
    <property type="entry name" value="PROTEIN_KINASE_ATP"/>
    <property type="match status" value="1"/>
</dbReference>
<evidence type="ECO:0000256" key="12">
    <source>
        <dbReference type="ARBA" id="ARBA00023157"/>
    </source>
</evidence>
<dbReference type="InterPro" id="IPR036779">
    <property type="entry name" value="LysM_dom_sf"/>
</dbReference>
<dbReference type="GO" id="GO:0004674">
    <property type="term" value="F:protein serine/threonine kinase activity"/>
    <property type="evidence" value="ECO:0007669"/>
    <property type="project" value="UniProtKB-KW"/>
</dbReference>
<evidence type="ECO:0000313" key="20">
    <source>
        <dbReference type="Proteomes" id="UP001229421"/>
    </source>
</evidence>
<dbReference type="Pfam" id="PF01476">
    <property type="entry name" value="LysM"/>
    <property type="match status" value="1"/>
</dbReference>
<dbReference type="InterPro" id="IPR000719">
    <property type="entry name" value="Prot_kinase_dom"/>
</dbReference>
<reference evidence="19" key="1">
    <citation type="journal article" date="2023" name="bioRxiv">
        <title>Improved chromosome-level genome assembly for marigold (Tagetes erecta).</title>
        <authorList>
            <person name="Jiang F."/>
            <person name="Yuan L."/>
            <person name="Wang S."/>
            <person name="Wang H."/>
            <person name="Xu D."/>
            <person name="Wang A."/>
            <person name="Fan W."/>
        </authorList>
    </citation>
    <scope>NUCLEOTIDE SEQUENCE</scope>
    <source>
        <strain evidence="19">WSJ</strain>
        <tissue evidence="19">Leaf</tissue>
    </source>
</reference>
<sequence>MSSSIQKYFHLFTFISLFLFIHTSSSSNTPLNCTETSRLCTSFIAFTPSVNQTLDVIMSMFDVLPHDVTVDQGNTRNYVFVRKNCSCTNSSLVNVYLSNTTYTVRKNGGSVYDMVVDAYGGLAYLSNFTRPARVGAVVSLQLFCGCSSGLWNYLMSYVMKDGDSVELLASRFGVSMDSIETVNGIVDPDNVTAGSVYYIPMNSVPGDPYPIHNNSSPAPAPSPLSDAIVTDGSSNNHKSDSKHWWIIGGLGVGFGLIIAVVALFVCVRSSRDDQRNHLKDPENERVSHKFHILRTSSFWCGSGRHCCKSKDWEQTIEESSDRHTNIPKVIGTDVFDVEKPVVFLYEEVFSCTDGFSESNLLGHGTYGSVYYGLLREQEVAVKRMTATKTKEFIAEMKLLCKVHHTNLVELIGYAASDDELFLIYEYAQKGSLGSHLHDPQNKGNPTLSWIMRVQIALDTARGLEYIHEHTKPHYVHRDIKTSNILLDGAFKAKISDFGLAKLVGITNDGEASTTRVVGTFGYLAPEYLRNGLATTKSDVYAFGVVLFELISGKEAITRTDAAVKKNSERRSLASIMLAALKNSPDSMSMSGLKDHIDPNLLDLFPHDCVFKMATLAKQCVEDDPILRPDMKQVVISLSHILLSSVEWEATLAGNSQVFSGLVQGR</sequence>
<evidence type="ECO:0000259" key="18">
    <source>
        <dbReference type="PROSITE" id="PS51782"/>
    </source>
</evidence>
<dbReference type="PROSITE" id="PS50011">
    <property type="entry name" value="PROTEIN_KINASE_DOM"/>
    <property type="match status" value="1"/>
</dbReference>
<evidence type="ECO:0000256" key="9">
    <source>
        <dbReference type="ARBA" id="ARBA00022840"/>
    </source>
</evidence>
<dbReference type="GO" id="GO:0005524">
    <property type="term" value="F:ATP binding"/>
    <property type="evidence" value="ECO:0007669"/>
    <property type="project" value="UniProtKB-UniRule"/>
</dbReference>
<dbReference type="InterPro" id="IPR011009">
    <property type="entry name" value="Kinase-like_dom_sf"/>
</dbReference>
<dbReference type="Proteomes" id="UP001229421">
    <property type="component" value="Unassembled WGS sequence"/>
</dbReference>
<keyword evidence="20" id="KW-1185">Reference proteome</keyword>
<keyword evidence="12" id="KW-1015">Disulfide bond</keyword>
<feature type="region of interest" description="Disordered" evidence="14">
    <location>
        <begin position="209"/>
        <end position="238"/>
    </location>
</feature>
<evidence type="ECO:0000313" key="19">
    <source>
        <dbReference type="EMBL" id="KAK1422494.1"/>
    </source>
</evidence>
<keyword evidence="7 13" id="KW-0547">Nucleotide-binding</keyword>
<dbReference type="Gene3D" id="1.10.510.10">
    <property type="entry name" value="Transferase(Phosphotransferase) domain 1"/>
    <property type="match status" value="1"/>
</dbReference>
<dbReference type="SMART" id="SM00257">
    <property type="entry name" value="LysM"/>
    <property type="match status" value="1"/>
</dbReference>
<keyword evidence="3" id="KW-0723">Serine/threonine-protein kinase</keyword>
<dbReference type="InterPro" id="IPR017441">
    <property type="entry name" value="Protein_kinase_ATP_BS"/>
</dbReference>
<keyword evidence="11 15" id="KW-0472">Membrane</keyword>
<keyword evidence="8" id="KW-0418">Kinase</keyword>
<evidence type="ECO:0000259" key="17">
    <source>
        <dbReference type="PROSITE" id="PS50011"/>
    </source>
</evidence>
<keyword evidence="6 16" id="KW-0732">Signal</keyword>
<dbReference type="GO" id="GO:0005886">
    <property type="term" value="C:plasma membrane"/>
    <property type="evidence" value="ECO:0007669"/>
    <property type="project" value="UniProtKB-SubCell"/>
</dbReference>
<organism evidence="19 20">
    <name type="scientific">Tagetes erecta</name>
    <name type="common">African marigold</name>
    <dbReference type="NCBI Taxonomy" id="13708"/>
    <lineage>
        <taxon>Eukaryota</taxon>
        <taxon>Viridiplantae</taxon>
        <taxon>Streptophyta</taxon>
        <taxon>Embryophyta</taxon>
        <taxon>Tracheophyta</taxon>
        <taxon>Spermatophyta</taxon>
        <taxon>Magnoliopsida</taxon>
        <taxon>eudicotyledons</taxon>
        <taxon>Gunneridae</taxon>
        <taxon>Pentapetalae</taxon>
        <taxon>asterids</taxon>
        <taxon>campanulids</taxon>
        <taxon>Asterales</taxon>
        <taxon>Asteraceae</taxon>
        <taxon>Asteroideae</taxon>
        <taxon>Heliantheae alliance</taxon>
        <taxon>Tageteae</taxon>
        <taxon>Tagetes</taxon>
    </lineage>
</organism>
<accession>A0AAD8NVK5</accession>
<dbReference type="Pfam" id="PF07714">
    <property type="entry name" value="PK_Tyr_Ser-Thr"/>
    <property type="match status" value="1"/>
</dbReference>
<comment type="subcellular location">
    <subcellularLocation>
        <location evidence="1">Cell membrane</location>
        <topology evidence="1">Single-pass membrane protein</topology>
    </subcellularLocation>
</comment>
<feature type="transmembrane region" description="Helical" evidence="15">
    <location>
        <begin position="244"/>
        <end position="267"/>
    </location>
</feature>
<dbReference type="Gene3D" id="3.10.350.10">
    <property type="entry name" value="LysM domain"/>
    <property type="match status" value="1"/>
</dbReference>
<evidence type="ECO:0000256" key="7">
    <source>
        <dbReference type="ARBA" id="ARBA00022741"/>
    </source>
</evidence>
<evidence type="ECO:0000256" key="1">
    <source>
        <dbReference type="ARBA" id="ARBA00004162"/>
    </source>
</evidence>
<proteinExistence type="predicted"/>
<dbReference type="FunFam" id="1.10.510.10:FF:000468">
    <property type="entry name" value="PTI1-like tyrosine-protein kinase 3"/>
    <property type="match status" value="1"/>
</dbReference>
<keyword evidence="2" id="KW-1003">Cell membrane</keyword>
<keyword evidence="5 15" id="KW-0812">Transmembrane</keyword>
<evidence type="ECO:0000256" key="15">
    <source>
        <dbReference type="SAM" id="Phobius"/>
    </source>
</evidence>
<dbReference type="InterPro" id="IPR018392">
    <property type="entry name" value="LysM"/>
</dbReference>
<feature type="signal peptide" evidence="16">
    <location>
        <begin position="1"/>
        <end position="26"/>
    </location>
</feature>
<keyword evidence="9 13" id="KW-0067">ATP-binding</keyword>
<dbReference type="PANTHER" id="PTHR46204">
    <property type="entry name" value="CHITIN ELICITOR RECEPTOR KINASE 1-RELATED"/>
    <property type="match status" value="1"/>
</dbReference>
<name>A0AAD8NVK5_TARER</name>
<evidence type="ECO:0000256" key="6">
    <source>
        <dbReference type="ARBA" id="ARBA00022729"/>
    </source>
</evidence>
<dbReference type="InterPro" id="IPR044812">
    <property type="entry name" value="CERK1/LYK3-like"/>
</dbReference>
<dbReference type="PANTHER" id="PTHR46204:SF10">
    <property type="entry name" value="LYSM DOMAIN RECEPTOR-LIKE KINASE 3"/>
    <property type="match status" value="1"/>
</dbReference>